<sequence>MYQTRLESFFQASSPSPLDGTRIGLLHLPSSVRNRIYEYAGPFDEIIDLNFSNLLIYPYKHYPDRLFSARIRCAHMGGKVLRGCNETALLGEEVYWEYAQQPPNNEAVAASGAVSLCAMCSDGRSLLFVCKKISEEVLPLFYANNLFTVRQGAPYGLKRLSMMGSLGLTYMKSLTITLGTEDSLVRLGEMFILPTPLRSNHKSSRASLAAYKAVVKHLAEHVTPNRCELYLAFRIATFNLLDEVLLPLFQLPTLKHCGLSPFIGSDSGELAFQTWLTTTVCNGDRRGIHAKQSGTATTAIARPKYSRRLGVASAVQIQGMQNI</sequence>
<dbReference type="AlphaFoldDB" id="A0A9Q8ZBY7"/>
<reference evidence="1" key="1">
    <citation type="submission" date="2021-12" db="EMBL/GenBank/DDBJ databases">
        <title>Curvularia clavata genome.</title>
        <authorList>
            <person name="Cao Y."/>
        </authorList>
    </citation>
    <scope>NUCLEOTIDE SEQUENCE</scope>
    <source>
        <strain evidence="1">Yc1106</strain>
    </source>
</reference>
<proteinExistence type="predicted"/>
<dbReference type="VEuPathDB" id="FungiDB:yc1106_06566"/>
<dbReference type="Proteomes" id="UP001056012">
    <property type="component" value="Chromosome 4"/>
</dbReference>
<name>A0A9Q8ZBY7_CURCL</name>
<protein>
    <submittedName>
        <fullName evidence="1">Uncharacterized protein</fullName>
    </submittedName>
</protein>
<dbReference type="OrthoDB" id="2099276at2759"/>
<keyword evidence="2" id="KW-1185">Reference proteome</keyword>
<accession>A0A9Q8ZBY7</accession>
<gene>
    <name evidence="1" type="ORF">yc1106_06566</name>
</gene>
<evidence type="ECO:0000313" key="1">
    <source>
        <dbReference type="EMBL" id="USP79292.1"/>
    </source>
</evidence>
<organism evidence="1 2">
    <name type="scientific">Curvularia clavata</name>
    <dbReference type="NCBI Taxonomy" id="95742"/>
    <lineage>
        <taxon>Eukaryota</taxon>
        <taxon>Fungi</taxon>
        <taxon>Dikarya</taxon>
        <taxon>Ascomycota</taxon>
        <taxon>Pezizomycotina</taxon>
        <taxon>Dothideomycetes</taxon>
        <taxon>Pleosporomycetidae</taxon>
        <taxon>Pleosporales</taxon>
        <taxon>Pleosporineae</taxon>
        <taxon>Pleosporaceae</taxon>
        <taxon>Curvularia</taxon>
    </lineage>
</organism>
<evidence type="ECO:0000313" key="2">
    <source>
        <dbReference type="Proteomes" id="UP001056012"/>
    </source>
</evidence>
<dbReference type="EMBL" id="CP089277">
    <property type="protein sequence ID" value="USP79292.1"/>
    <property type="molecule type" value="Genomic_DNA"/>
</dbReference>